<feature type="region of interest" description="Disordered" evidence="4">
    <location>
        <begin position="23"/>
        <end position="45"/>
    </location>
</feature>
<sequence>MSTLPAPHLSLPAKPTFAAAVLPSRPDNAPAATGATLGSRSGAKRDTREELLTPWLERLPVTQYNSTEQRLHDEIVAFMNYATPNATERTVRERLIARLTEIIQRRYWCSDVKVFGSMAQDLSLLSGVQEYLDTMPALRPLIMVIKMFLAAKGLHSAGTGGLGSYALTLMVISFLQLNPGNRPIEDHANPMAAESLGCLLMDFFDYYHDRFPYETSYISVLDQKLGSKESKCWVREKYPEALAVESIISPDLDVGRACQKIARIRTAFGEAYETLKAYRVNGVVTDPSGRERVVWHGNVLGSILGVTNSAMQHRRDLEDLLTSGALDVQLARVMLPESWSREPQWSPDRPGNGSDIVETVGKAAVTPLVHTVTLRLHINELVYILRVVTLTIIHTTLVTLAALGIKFHRKQLMKIVAICYTLDYLTTPGPHFGA</sequence>
<feature type="transmembrane region" description="Helical" evidence="5">
    <location>
        <begin position="383"/>
        <end position="405"/>
    </location>
</feature>
<reference evidence="7 8" key="1">
    <citation type="journal article" date="2012" name="BMC Genomics">
        <title>Comparative genomics of the white-rot fungi, Phanerochaete carnosa and P. chrysosporium, to elucidate the genetic basis of the distinct wood types they colonize.</title>
        <authorList>
            <person name="Suzuki H."/>
            <person name="MacDonald J."/>
            <person name="Syed K."/>
            <person name="Salamov A."/>
            <person name="Hori C."/>
            <person name="Aerts A."/>
            <person name="Henrissat B."/>
            <person name="Wiebenga A."/>
            <person name="vanKuyk P.A."/>
            <person name="Barry K."/>
            <person name="Lindquist E."/>
            <person name="LaButti K."/>
            <person name="Lapidus A."/>
            <person name="Lucas S."/>
            <person name="Coutinho P."/>
            <person name="Gong Y."/>
            <person name="Samejima M."/>
            <person name="Mahadevan R."/>
            <person name="Abou-Zaid M."/>
            <person name="de Vries R.P."/>
            <person name="Igarashi K."/>
            <person name="Yadav J.S."/>
            <person name="Grigoriev I.V."/>
            <person name="Master E.R."/>
        </authorList>
    </citation>
    <scope>NUCLEOTIDE SEQUENCE [LARGE SCALE GENOMIC DNA]</scope>
    <source>
        <strain evidence="7 8">HHB-10118-sp</strain>
    </source>
</reference>
<dbReference type="SUPFAM" id="SSF81301">
    <property type="entry name" value="Nucleotidyltransferase"/>
    <property type="match status" value="1"/>
</dbReference>
<dbReference type="GO" id="GO:0031499">
    <property type="term" value="C:TRAMP complex"/>
    <property type="evidence" value="ECO:0007669"/>
    <property type="project" value="TreeGrafter"/>
</dbReference>
<dbReference type="Pfam" id="PF03828">
    <property type="entry name" value="PAP_assoc"/>
    <property type="match status" value="1"/>
</dbReference>
<evidence type="ECO:0000313" key="8">
    <source>
        <dbReference type="Proteomes" id="UP000008370"/>
    </source>
</evidence>
<dbReference type="EMBL" id="JH930468">
    <property type="protein sequence ID" value="EKM61786.1"/>
    <property type="molecule type" value="Genomic_DNA"/>
</dbReference>
<dbReference type="PANTHER" id="PTHR23092">
    <property type="entry name" value="POLY(A) RNA POLYMERASE"/>
    <property type="match status" value="1"/>
</dbReference>
<proteinExistence type="inferred from homology"/>
<dbReference type="GO" id="GO:1990817">
    <property type="term" value="F:poly(A) RNA polymerase activity"/>
    <property type="evidence" value="ECO:0007669"/>
    <property type="project" value="InterPro"/>
</dbReference>
<keyword evidence="5" id="KW-0472">Membrane</keyword>
<gene>
    <name evidence="7" type="ORF">PHACADRAFT_190976</name>
</gene>
<evidence type="ECO:0000256" key="1">
    <source>
        <dbReference type="ARBA" id="ARBA00008593"/>
    </source>
</evidence>
<evidence type="ECO:0000256" key="4">
    <source>
        <dbReference type="SAM" id="MobiDB-lite"/>
    </source>
</evidence>
<dbReference type="STRING" id="650164.K5VFK7"/>
<keyword evidence="5" id="KW-1133">Transmembrane helix</keyword>
<dbReference type="InterPro" id="IPR002058">
    <property type="entry name" value="PAP_assoc"/>
</dbReference>
<accession>K5VFK7</accession>
<keyword evidence="3" id="KW-0460">Magnesium</keyword>
<evidence type="ECO:0000256" key="2">
    <source>
        <dbReference type="ARBA" id="ARBA00022723"/>
    </source>
</evidence>
<evidence type="ECO:0000259" key="6">
    <source>
        <dbReference type="Pfam" id="PF03828"/>
    </source>
</evidence>
<keyword evidence="5" id="KW-0812">Transmembrane</keyword>
<dbReference type="AlphaFoldDB" id="K5VFK7"/>
<dbReference type="Proteomes" id="UP000008370">
    <property type="component" value="Unassembled WGS sequence"/>
</dbReference>
<dbReference type="InterPro" id="IPR043519">
    <property type="entry name" value="NT_sf"/>
</dbReference>
<keyword evidence="8" id="KW-1185">Reference proteome</keyword>
<dbReference type="Gene3D" id="3.30.460.10">
    <property type="entry name" value="Beta Polymerase, domain 2"/>
    <property type="match status" value="1"/>
</dbReference>
<dbReference type="SUPFAM" id="SSF81631">
    <property type="entry name" value="PAP/OAS1 substrate-binding domain"/>
    <property type="match status" value="1"/>
</dbReference>
<evidence type="ECO:0000313" key="7">
    <source>
        <dbReference type="EMBL" id="EKM61786.1"/>
    </source>
</evidence>
<dbReference type="PANTHER" id="PTHR23092:SF15">
    <property type="entry name" value="INACTIVE NON-CANONICAL POLY(A) RNA POLYMERASE PROTEIN TRF4-2-RELATED"/>
    <property type="match status" value="1"/>
</dbReference>
<dbReference type="Gene3D" id="1.10.1410.10">
    <property type="match status" value="2"/>
</dbReference>
<keyword evidence="2" id="KW-0479">Metal-binding</keyword>
<dbReference type="GeneID" id="18910716"/>
<dbReference type="InParanoid" id="K5VFK7"/>
<dbReference type="GO" id="GO:0043634">
    <property type="term" value="P:polyadenylation-dependent ncRNA catabolic process"/>
    <property type="evidence" value="ECO:0007669"/>
    <property type="project" value="TreeGrafter"/>
</dbReference>
<organism evidence="7 8">
    <name type="scientific">Phanerochaete carnosa (strain HHB-10118-sp)</name>
    <name type="common">White-rot fungus</name>
    <name type="synonym">Peniophora carnosa</name>
    <dbReference type="NCBI Taxonomy" id="650164"/>
    <lineage>
        <taxon>Eukaryota</taxon>
        <taxon>Fungi</taxon>
        <taxon>Dikarya</taxon>
        <taxon>Basidiomycota</taxon>
        <taxon>Agaricomycotina</taxon>
        <taxon>Agaricomycetes</taxon>
        <taxon>Polyporales</taxon>
        <taxon>Phanerochaetaceae</taxon>
        <taxon>Phanerochaete</taxon>
    </lineage>
</organism>
<dbReference type="RefSeq" id="XP_007391186.1">
    <property type="nucleotide sequence ID" value="XM_007391124.1"/>
</dbReference>
<dbReference type="GO" id="GO:0005730">
    <property type="term" value="C:nucleolus"/>
    <property type="evidence" value="ECO:0007669"/>
    <property type="project" value="TreeGrafter"/>
</dbReference>
<dbReference type="GO" id="GO:0003729">
    <property type="term" value="F:mRNA binding"/>
    <property type="evidence" value="ECO:0007669"/>
    <property type="project" value="TreeGrafter"/>
</dbReference>
<dbReference type="GO" id="GO:0031123">
    <property type="term" value="P:RNA 3'-end processing"/>
    <property type="evidence" value="ECO:0007669"/>
    <property type="project" value="TreeGrafter"/>
</dbReference>
<dbReference type="KEGG" id="pco:PHACADRAFT_190976"/>
<evidence type="ECO:0000256" key="3">
    <source>
        <dbReference type="ARBA" id="ARBA00022842"/>
    </source>
</evidence>
<dbReference type="OrthoDB" id="273917at2759"/>
<feature type="domain" description="PAP-associated" evidence="6">
    <location>
        <begin position="195"/>
        <end position="245"/>
    </location>
</feature>
<name>K5VFK7_PHACS</name>
<evidence type="ECO:0000256" key="5">
    <source>
        <dbReference type="SAM" id="Phobius"/>
    </source>
</evidence>
<comment type="similarity">
    <text evidence="1">Belongs to the DNA polymerase type-B-like family.</text>
</comment>
<protein>
    <recommendedName>
        <fullName evidence="6">PAP-associated domain-containing protein</fullName>
    </recommendedName>
</protein>
<dbReference type="GO" id="GO:0046872">
    <property type="term" value="F:metal ion binding"/>
    <property type="evidence" value="ECO:0007669"/>
    <property type="project" value="UniProtKB-KW"/>
</dbReference>
<dbReference type="HOGENOM" id="CLU_631775_0_0_1"/>
<dbReference type="InterPro" id="IPR045862">
    <property type="entry name" value="Trf4-like"/>
</dbReference>